<evidence type="ECO:0000313" key="1">
    <source>
        <dbReference type="EMBL" id="QDU59755.1"/>
    </source>
</evidence>
<dbReference type="Proteomes" id="UP000317093">
    <property type="component" value="Chromosome"/>
</dbReference>
<reference evidence="1 2" key="1">
    <citation type="submission" date="2019-02" db="EMBL/GenBank/DDBJ databases">
        <title>Deep-cultivation of Planctomycetes and their phenomic and genomic characterization uncovers novel biology.</title>
        <authorList>
            <person name="Wiegand S."/>
            <person name="Jogler M."/>
            <person name="Boedeker C."/>
            <person name="Pinto D."/>
            <person name="Vollmers J."/>
            <person name="Rivas-Marin E."/>
            <person name="Kohn T."/>
            <person name="Peeters S.H."/>
            <person name="Heuer A."/>
            <person name="Rast P."/>
            <person name="Oberbeckmann S."/>
            <person name="Bunk B."/>
            <person name="Jeske O."/>
            <person name="Meyerdierks A."/>
            <person name="Storesund J.E."/>
            <person name="Kallscheuer N."/>
            <person name="Luecker S."/>
            <person name="Lage O.M."/>
            <person name="Pohl T."/>
            <person name="Merkel B.J."/>
            <person name="Hornburger P."/>
            <person name="Mueller R.-W."/>
            <person name="Bruemmer F."/>
            <person name="Labrenz M."/>
            <person name="Spormann A.M."/>
            <person name="Op den Camp H."/>
            <person name="Overmann J."/>
            <person name="Amann R."/>
            <person name="Jetten M.S.M."/>
            <person name="Mascher T."/>
            <person name="Medema M.H."/>
            <person name="Devos D.P."/>
            <person name="Kaster A.-K."/>
            <person name="Ovreas L."/>
            <person name="Rohde M."/>
            <person name="Galperin M.Y."/>
            <person name="Jogler C."/>
        </authorList>
    </citation>
    <scope>NUCLEOTIDE SEQUENCE [LARGE SCALE GENOMIC DNA]</scope>
    <source>
        <strain evidence="1 2">Pan216</strain>
    </source>
</reference>
<protein>
    <submittedName>
        <fullName evidence="1">Uncharacterized protein</fullName>
    </submittedName>
</protein>
<dbReference type="KEGG" id="knv:Pan216_05870"/>
<dbReference type="RefSeq" id="WP_145254524.1">
    <property type="nucleotide sequence ID" value="NZ_CP036279.1"/>
</dbReference>
<sequence length="293" mass="33764">MVRRPALGWPSIWLALLLAQPALVGSAIAEPYTHLTFDATGDSEESRIIQRIVLASIPRVHDERPNWGNTVHIFDGFDWKRDGFRIKVSKRKKKEVNHGLWKHYRVTLVDPEKHLHVVVKNTRQLAEDRFAFQVFLSCKLDGYAEFRHWNNGIKLFSVDTEGDADVEMTLDCEVTLKMTGEWYLPSIEVSPKITRSQLTLRNFTLRRFGHGKGPIVREIGNSLEGAIQRMMDEQEPRIVDLANKELAEFEEEGKLKFSSWKSITDMIGKLDRKQASNVKVHKTFSPLTHHRVP</sequence>
<evidence type="ECO:0000313" key="2">
    <source>
        <dbReference type="Proteomes" id="UP000317093"/>
    </source>
</evidence>
<organism evidence="1 2">
    <name type="scientific">Kolteria novifilia</name>
    <dbReference type="NCBI Taxonomy" id="2527975"/>
    <lineage>
        <taxon>Bacteria</taxon>
        <taxon>Pseudomonadati</taxon>
        <taxon>Planctomycetota</taxon>
        <taxon>Planctomycetia</taxon>
        <taxon>Kolteriales</taxon>
        <taxon>Kolteriaceae</taxon>
        <taxon>Kolteria</taxon>
    </lineage>
</organism>
<name>A0A518AYF0_9BACT</name>
<accession>A0A518AYF0</accession>
<proteinExistence type="predicted"/>
<dbReference type="AlphaFoldDB" id="A0A518AYF0"/>
<gene>
    <name evidence="1" type="ORF">Pan216_05870</name>
</gene>
<keyword evidence="2" id="KW-1185">Reference proteome</keyword>
<dbReference type="EMBL" id="CP036279">
    <property type="protein sequence ID" value="QDU59755.1"/>
    <property type="molecule type" value="Genomic_DNA"/>
</dbReference>
<dbReference type="OrthoDB" id="286633at2"/>